<feature type="compositionally biased region" description="Acidic residues" evidence="1">
    <location>
        <begin position="100"/>
        <end position="112"/>
    </location>
</feature>
<organism evidence="2 3">
    <name type="scientific">Dipteronia sinensis</name>
    <dbReference type="NCBI Taxonomy" id="43782"/>
    <lineage>
        <taxon>Eukaryota</taxon>
        <taxon>Viridiplantae</taxon>
        <taxon>Streptophyta</taxon>
        <taxon>Embryophyta</taxon>
        <taxon>Tracheophyta</taxon>
        <taxon>Spermatophyta</taxon>
        <taxon>Magnoliopsida</taxon>
        <taxon>eudicotyledons</taxon>
        <taxon>Gunneridae</taxon>
        <taxon>Pentapetalae</taxon>
        <taxon>rosids</taxon>
        <taxon>malvids</taxon>
        <taxon>Sapindales</taxon>
        <taxon>Sapindaceae</taxon>
        <taxon>Hippocastanoideae</taxon>
        <taxon>Acereae</taxon>
        <taxon>Dipteronia</taxon>
    </lineage>
</organism>
<feature type="region of interest" description="Disordered" evidence="1">
    <location>
        <begin position="68"/>
        <end position="112"/>
    </location>
</feature>
<dbReference type="AlphaFoldDB" id="A0AAE0EJP1"/>
<accession>A0AAE0EJP1</accession>
<evidence type="ECO:0008006" key="4">
    <source>
        <dbReference type="Google" id="ProtNLM"/>
    </source>
</evidence>
<sequence>MNVAITRAKSSVLVVGSASTLRKDEHWNNLIESAENRGCLFKVSKPYASFLSEEKLELLNVRAKAKDMEAQPAERGGIHDNENMAVYGNAGDADQGQADDNGDMDDGGFEED</sequence>
<dbReference type="Gene3D" id="3.40.50.300">
    <property type="entry name" value="P-loop containing nucleotide triphosphate hydrolases"/>
    <property type="match status" value="1"/>
</dbReference>
<keyword evidence="3" id="KW-1185">Reference proteome</keyword>
<dbReference type="EMBL" id="JANJYJ010000001">
    <property type="protein sequence ID" value="KAK3230841.1"/>
    <property type="molecule type" value="Genomic_DNA"/>
</dbReference>
<protein>
    <recommendedName>
        <fullName evidence="4">DNA2/NAM7 helicase-like C-terminal domain-containing protein</fullName>
    </recommendedName>
</protein>
<feature type="compositionally biased region" description="Low complexity" evidence="1">
    <location>
        <begin position="88"/>
        <end position="99"/>
    </location>
</feature>
<evidence type="ECO:0000313" key="2">
    <source>
        <dbReference type="EMBL" id="KAK3230841.1"/>
    </source>
</evidence>
<evidence type="ECO:0000313" key="3">
    <source>
        <dbReference type="Proteomes" id="UP001281410"/>
    </source>
</evidence>
<reference evidence="2" key="1">
    <citation type="journal article" date="2023" name="Plant J.">
        <title>Genome sequences and population genomics provide insights into the demographic history, inbreeding, and mutation load of two 'living fossil' tree species of Dipteronia.</title>
        <authorList>
            <person name="Feng Y."/>
            <person name="Comes H.P."/>
            <person name="Chen J."/>
            <person name="Zhu S."/>
            <person name="Lu R."/>
            <person name="Zhang X."/>
            <person name="Li P."/>
            <person name="Qiu J."/>
            <person name="Olsen K.M."/>
            <person name="Qiu Y."/>
        </authorList>
    </citation>
    <scope>NUCLEOTIDE SEQUENCE</scope>
    <source>
        <strain evidence="2">NBL</strain>
    </source>
</reference>
<proteinExistence type="predicted"/>
<evidence type="ECO:0000256" key="1">
    <source>
        <dbReference type="SAM" id="MobiDB-lite"/>
    </source>
</evidence>
<comment type="caution">
    <text evidence="2">The sequence shown here is derived from an EMBL/GenBank/DDBJ whole genome shotgun (WGS) entry which is preliminary data.</text>
</comment>
<gene>
    <name evidence="2" type="ORF">Dsin_002722</name>
</gene>
<dbReference type="Proteomes" id="UP001281410">
    <property type="component" value="Unassembled WGS sequence"/>
</dbReference>
<dbReference type="InterPro" id="IPR027417">
    <property type="entry name" value="P-loop_NTPase"/>
</dbReference>
<name>A0AAE0EJP1_9ROSI</name>